<dbReference type="PROSITE" id="PS00108">
    <property type="entry name" value="PROTEIN_KINASE_ST"/>
    <property type="match status" value="1"/>
</dbReference>
<comment type="catalytic activity">
    <reaction evidence="9">
        <text>L-tyrosyl-[protein] + ATP = O-phospho-L-tyrosyl-[protein] + ADP + H(+)</text>
        <dbReference type="Rhea" id="RHEA:10596"/>
        <dbReference type="Rhea" id="RHEA-COMP:10136"/>
        <dbReference type="Rhea" id="RHEA-COMP:20101"/>
        <dbReference type="ChEBI" id="CHEBI:15378"/>
        <dbReference type="ChEBI" id="CHEBI:30616"/>
        <dbReference type="ChEBI" id="CHEBI:46858"/>
        <dbReference type="ChEBI" id="CHEBI:61978"/>
        <dbReference type="ChEBI" id="CHEBI:456216"/>
        <dbReference type="EC" id="2.7.12.2"/>
    </reaction>
</comment>
<evidence type="ECO:0000259" key="11">
    <source>
        <dbReference type="PROSITE" id="PS50011"/>
    </source>
</evidence>
<evidence type="ECO:0000256" key="8">
    <source>
        <dbReference type="ARBA" id="ARBA00049299"/>
    </source>
</evidence>
<dbReference type="EC" id="2.7.12.2" evidence="6"/>
<evidence type="ECO:0000313" key="12">
    <source>
        <dbReference type="EMBL" id="KNC46230.1"/>
    </source>
</evidence>
<keyword evidence="3 12" id="KW-0418">Kinase</keyword>
<dbReference type="GO" id="GO:0004708">
    <property type="term" value="F:MAP kinase kinase activity"/>
    <property type="evidence" value="ECO:0007669"/>
    <property type="project" value="UniProtKB-EC"/>
</dbReference>
<evidence type="ECO:0000256" key="6">
    <source>
        <dbReference type="ARBA" id="ARBA00038999"/>
    </source>
</evidence>
<evidence type="ECO:0000256" key="9">
    <source>
        <dbReference type="ARBA" id="ARBA00051693"/>
    </source>
</evidence>
<feature type="compositionally biased region" description="Basic residues" evidence="10">
    <location>
        <begin position="175"/>
        <end position="200"/>
    </location>
</feature>
<evidence type="ECO:0000256" key="2">
    <source>
        <dbReference type="ARBA" id="ARBA00022741"/>
    </source>
</evidence>
<evidence type="ECO:0000256" key="10">
    <source>
        <dbReference type="SAM" id="MobiDB-lite"/>
    </source>
</evidence>
<dbReference type="PANTHER" id="PTHR48013">
    <property type="entry name" value="DUAL SPECIFICITY MITOGEN-ACTIVATED PROTEIN KINASE KINASE 5-RELATED"/>
    <property type="match status" value="1"/>
</dbReference>
<dbReference type="Proteomes" id="UP000054408">
    <property type="component" value="Unassembled WGS sequence"/>
</dbReference>
<dbReference type="EMBL" id="GL349442">
    <property type="protein sequence ID" value="KNC46230.1"/>
    <property type="molecule type" value="Genomic_DNA"/>
</dbReference>
<dbReference type="AlphaFoldDB" id="A0A0L0D279"/>
<keyword evidence="13" id="KW-1185">Reference proteome</keyword>
<evidence type="ECO:0000313" key="13">
    <source>
        <dbReference type="Proteomes" id="UP000054408"/>
    </source>
</evidence>
<feature type="compositionally biased region" description="Low complexity" evidence="10">
    <location>
        <begin position="67"/>
        <end position="95"/>
    </location>
</feature>
<dbReference type="InterPro" id="IPR011009">
    <property type="entry name" value="Kinase-like_dom_sf"/>
</dbReference>
<proteinExistence type="inferred from homology"/>
<dbReference type="Gene3D" id="1.10.510.10">
    <property type="entry name" value="Transferase(Phosphotransferase) domain 1"/>
    <property type="match status" value="1"/>
</dbReference>
<dbReference type="STRING" id="461836.A0A0L0D279"/>
<evidence type="ECO:0000256" key="5">
    <source>
        <dbReference type="ARBA" id="ARBA00038035"/>
    </source>
</evidence>
<protein>
    <recommendedName>
        <fullName evidence="6">mitogen-activated protein kinase kinase</fullName>
        <ecNumber evidence="6">2.7.12.2</ecNumber>
    </recommendedName>
</protein>
<feature type="region of interest" description="Disordered" evidence="10">
    <location>
        <begin position="159"/>
        <end position="202"/>
    </location>
</feature>
<comment type="catalytic activity">
    <reaction evidence="8">
        <text>L-threonyl-[protein] + ATP = O-phospho-L-threonyl-[protein] + ADP + H(+)</text>
        <dbReference type="Rhea" id="RHEA:46608"/>
        <dbReference type="Rhea" id="RHEA-COMP:11060"/>
        <dbReference type="Rhea" id="RHEA-COMP:11605"/>
        <dbReference type="ChEBI" id="CHEBI:15378"/>
        <dbReference type="ChEBI" id="CHEBI:30013"/>
        <dbReference type="ChEBI" id="CHEBI:30616"/>
        <dbReference type="ChEBI" id="CHEBI:61977"/>
        <dbReference type="ChEBI" id="CHEBI:456216"/>
        <dbReference type="EC" id="2.7.12.2"/>
    </reaction>
</comment>
<feature type="compositionally biased region" description="Gly residues" evidence="10">
    <location>
        <begin position="44"/>
        <end position="63"/>
    </location>
</feature>
<gene>
    <name evidence="12" type="ORF">AMSG_02681</name>
</gene>
<organism evidence="12 13">
    <name type="scientific">Thecamonas trahens ATCC 50062</name>
    <dbReference type="NCBI Taxonomy" id="461836"/>
    <lineage>
        <taxon>Eukaryota</taxon>
        <taxon>Apusozoa</taxon>
        <taxon>Apusomonadida</taxon>
        <taxon>Apusomonadidae</taxon>
        <taxon>Thecamonas</taxon>
    </lineage>
</organism>
<dbReference type="RefSeq" id="XP_013760527.1">
    <property type="nucleotide sequence ID" value="XM_013905073.1"/>
</dbReference>
<feature type="compositionally biased region" description="Low complexity" evidence="10">
    <location>
        <begin position="19"/>
        <end position="34"/>
    </location>
</feature>
<keyword evidence="1" id="KW-0808">Transferase</keyword>
<name>A0A0L0D279_THETB</name>
<dbReference type="Pfam" id="PF00069">
    <property type="entry name" value="Pkinase"/>
    <property type="match status" value="1"/>
</dbReference>
<dbReference type="OrthoDB" id="10252354at2759"/>
<evidence type="ECO:0000256" key="4">
    <source>
        <dbReference type="ARBA" id="ARBA00022840"/>
    </source>
</evidence>
<keyword evidence="2" id="KW-0547">Nucleotide-binding</keyword>
<comment type="catalytic activity">
    <reaction evidence="7">
        <text>L-seryl-[protein] + ATP = O-phospho-L-seryl-[protein] + ADP + H(+)</text>
        <dbReference type="Rhea" id="RHEA:17989"/>
        <dbReference type="Rhea" id="RHEA-COMP:9863"/>
        <dbReference type="Rhea" id="RHEA-COMP:11604"/>
        <dbReference type="ChEBI" id="CHEBI:15378"/>
        <dbReference type="ChEBI" id="CHEBI:29999"/>
        <dbReference type="ChEBI" id="CHEBI:30616"/>
        <dbReference type="ChEBI" id="CHEBI:83421"/>
        <dbReference type="ChEBI" id="CHEBI:456216"/>
        <dbReference type="EC" id="2.7.12.2"/>
    </reaction>
</comment>
<dbReference type="PROSITE" id="PS50011">
    <property type="entry name" value="PROTEIN_KINASE_DOM"/>
    <property type="match status" value="1"/>
</dbReference>
<accession>A0A0L0D279</accession>
<dbReference type="GO" id="GO:0005524">
    <property type="term" value="F:ATP binding"/>
    <property type="evidence" value="ECO:0007669"/>
    <property type="project" value="UniProtKB-KW"/>
</dbReference>
<dbReference type="InterPro" id="IPR008271">
    <property type="entry name" value="Ser/Thr_kinase_AS"/>
</dbReference>
<evidence type="ECO:0000256" key="3">
    <source>
        <dbReference type="ARBA" id="ARBA00022777"/>
    </source>
</evidence>
<feature type="domain" description="Protein kinase" evidence="11">
    <location>
        <begin position="252"/>
        <end position="519"/>
    </location>
</feature>
<dbReference type="GeneID" id="25562340"/>
<dbReference type="InterPro" id="IPR000719">
    <property type="entry name" value="Prot_kinase_dom"/>
</dbReference>
<reference evidence="12 13" key="1">
    <citation type="submission" date="2010-05" db="EMBL/GenBank/DDBJ databases">
        <title>The Genome Sequence of Thecamonas trahens ATCC 50062.</title>
        <authorList>
            <consortium name="The Broad Institute Genome Sequencing Platform"/>
            <person name="Russ C."/>
            <person name="Cuomo C."/>
            <person name="Shea T."/>
            <person name="Young S.K."/>
            <person name="Zeng Q."/>
            <person name="Koehrsen M."/>
            <person name="Haas B."/>
            <person name="Borodovsky M."/>
            <person name="Guigo R."/>
            <person name="Alvarado L."/>
            <person name="Berlin A."/>
            <person name="Bochicchio J."/>
            <person name="Borenstein D."/>
            <person name="Chapman S."/>
            <person name="Chen Z."/>
            <person name="Freedman E."/>
            <person name="Gellesch M."/>
            <person name="Goldberg J."/>
            <person name="Griggs A."/>
            <person name="Gujja S."/>
            <person name="Heilman E."/>
            <person name="Heiman D."/>
            <person name="Hepburn T."/>
            <person name="Howarth C."/>
            <person name="Jen D."/>
            <person name="Larson L."/>
            <person name="Mehta T."/>
            <person name="Park D."/>
            <person name="Pearson M."/>
            <person name="Roberts A."/>
            <person name="Saif S."/>
            <person name="Shenoy N."/>
            <person name="Sisk P."/>
            <person name="Stolte C."/>
            <person name="Sykes S."/>
            <person name="Thomson T."/>
            <person name="Walk T."/>
            <person name="White J."/>
            <person name="Yandava C."/>
            <person name="Burger G."/>
            <person name="Gray M.W."/>
            <person name="Holland P.W.H."/>
            <person name="King N."/>
            <person name="Lang F.B.F."/>
            <person name="Roger A.J."/>
            <person name="Ruiz-Trillo I."/>
            <person name="Lander E."/>
            <person name="Nusbaum C."/>
        </authorList>
    </citation>
    <scope>NUCLEOTIDE SEQUENCE [LARGE SCALE GENOMIC DNA]</scope>
    <source>
        <strain evidence="12 13">ATCC 50062</strain>
    </source>
</reference>
<feature type="region of interest" description="Disordered" evidence="10">
    <location>
        <begin position="1"/>
        <end position="111"/>
    </location>
</feature>
<evidence type="ECO:0000256" key="7">
    <source>
        <dbReference type="ARBA" id="ARBA00049014"/>
    </source>
</evidence>
<sequence length="547" mass="57216">MSSPVVVHATKATGKARYGSSSSSASASASASGSDSDDGESVAVGGGETMAASGGAGGQGLGMGIVSSAAGQGCSSPSSPSSPSVALGESPAGVPGVDGGAGGGRKGKKGSWKKGLGLGLAGLATPLNTSMGSESQYDSIESPQIQVINLAASLSSLDSCSNSPAVGSPGSGRSAPKRPARRSLVKKRGGSGGLGKKRGRLGLTLAVEPGPSDSGTDGVFDINTYGGELLNASRGERDPMLSLVHDLQLKDLELVCELGEGAQGAVSKMCHKETGLLLACKVIRLDTAATPDAERKREELFTEVRTYAQSNCPYVVNSLGCWREDDLITIALEYMDCGSLESVLQSAGALSEDVIRHIAWQGANALHYLHNTRHLIHRDLKPANILLSSEGLAKISDFGTSRELAQTLAKASTFVGTFTYMSPERINSTEAKDGYTSACDVWAFGLILVECALGKYPYEFNEDEVFKHMTCVCEQDAPIDEWLPAETWSAPFREFVAACLARDPNDRPSAGELCEHEWLAGTTEMPFDFGAWLRETVTFVQVADESK</sequence>
<evidence type="ECO:0000256" key="1">
    <source>
        <dbReference type="ARBA" id="ARBA00022679"/>
    </source>
</evidence>
<dbReference type="SUPFAM" id="SSF56112">
    <property type="entry name" value="Protein kinase-like (PK-like)"/>
    <property type="match status" value="1"/>
</dbReference>
<comment type="similarity">
    <text evidence="5">Belongs to the protein kinase superfamily. STE Ser/Thr protein kinase family. MAP kinase kinase subfamily.</text>
</comment>
<dbReference type="SMART" id="SM00220">
    <property type="entry name" value="S_TKc"/>
    <property type="match status" value="1"/>
</dbReference>
<dbReference type="PANTHER" id="PTHR48013:SF9">
    <property type="entry name" value="DUAL SPECIFICITY MITOGEN-ACTIVATED PROTEIN KINASE KINASE 5"/>
    <property type="match status" value="1"/>
</dbReference>
<dbReference type="eggNOG" id="KOG0581">
    <property type="taxonomic scope" value="Eukaryota"/>
</dbReference>
<keyword evidence="4" id="KW-0067">ATP-binding</keyword>
<dbReference type="Gene3D" id="3.30.200.20">
    <property type="entry name" value="Phosphorylase Kinase, domain 1"/>
    <property type="match status" value="1"/>
</dbReference>